<gene>
    <name evidence="3" type="ORF">KI387_040013</name>
</gene>
<reference evidence="3 4" key="1">
    <citation type="journal article" date="2021" name="Nat. Plants">
        <title>The Taxus genome provides insights into paclitaxel biosynthesis.</title>
        <authorList>
            <person name="Xiong X."/>
            <person name="Gou J."/>
            <person name="Liao Q."/>
            <person name="Li Y."/>
            <person name="Zhou Q."/>
            <person name="Bi G."/>
            <person name="Li C."/>
            <person name="Du R."/>
            <person name="Wang X."/>
            <person name="Sun T."/>
            <person name="Guo L."/>
            <person name="Liang H."/>
            <person name="Lu P."/>
            <person name="Wu Y."/>
            <person name="Zhang Z."/>
            <person name="Ro D.K."/>
            <person name="Shang Y."/>
            <person name="Huang S."/>
            <person name="Yan J."/>
        </authorList>
    </citation>
    <scope>NUCLEOTIDE SEQUENCE [LARGE SCALE GENOMIC DNA]</scope>
    <source>
        <strain evidence="3">Ta-2019</strain>
    </source>
</reference>
<evidence type="ECO:0000313" key="3">
    <source>
        <dbReference type="EMBL" id="KAH9296425.1"/>
    </source>
</evidence>
<dbReference type="PANTHER" id="PTHR47543:SF2">
    <property type="entry name" value="RNA POLYMERASE II TRANSCRIPTION FACTOR SIII SUBUNIT A"/>
    <property type="match status" value="1"/>
</dbReference>
<keyword evidence="4" id="KW-1185">Reference proteome</keyword>
<evidence type="ECO:0000256" key="2">
    <source>
        <dbReference type="SAM" id="MobiDB-lite"/>
    </source>
</evidence>
<keyword evidence="1" id="KW-0175">Coiled coil</keyword>
<dbReference type="Proteomes" id="UP000824469">
    <property type="component" value="Unassembled WGS sequence"/>
</dbReference>
<dbReference type="AlphaFoldDB" id="A0AA38FBW9"/>
<feature type="compositionally biased region" description="Polar residues" evidence="2">
    <location>
        <begin position="231"/>
        <end position="262"/>
    </location>
</feature>
<name>A0AA38FBW9_TAXCH</name>
<dbReference type="InterPro" id="IPR010684">
    <property type="entry name" value="RNA_pol_II_trans_fac_SIII_A"/>
</dbReference>
<accession>A0AA38FBW9</accession>
<evidence type="ECO:0000313" key="4">
    <source>
        <dbReference type="Proteomes" id="UP000824469"/>
    </source>
</evidence>
<dbReference type="OMA" id="LMHIEKC"/>
<dbReference type="GO" id="GO:0006368">
    <property type="term" value="P:transcription elongation by RNA polymerase II"/>
    <property type="evidence" value="ECO:0007669"/>
    <property type="project" value="InterPro"/>
</dbReference>
<feature type="compositionally biased region" description="Low complexity" evidence="2">
    <location>
        <begin position="215"/>
        <end position="230"/>
    </location>
</feature>
<proteinExistence type="predicted"/>
<evidence type="ECO:0000256" key="1">
    <source>
        <dbReference type="SAM" id="Coils"/>
    </source>
</evidence>
<dbReference type="Pfam" id="PF06881">
    <property type="entry name" value="Elongin_A"/>
    <property type="match status" value="1"/>
</dbReference>
<organism evidence="3 4">
    <name type="scientific">Taxus chinensis</name>
    <name type="common">Chinese yew</name>
    <name type="synonym">Taxus wallichiana var. chinensis</name>
    <dbReference type="NCBI Taxonomy" id="29808"/>
    <lineage>
        <taxon>Eukaryota</taxon>
        <taxon>Viridiplantae</taxon>
        <taxon>Streptophyta</taxon>
        <taxon>Embryophyta</taxon>
        <taxon>Tracheophyta</taxon>
        <taxon>Spermatophyta</taxon>
        <taxon>Pinopsida</taxon>
        <taxon>Pinidae</taxon>
        <taxon>Conifers II</taxon>
        <taxon>Cupressales</taxon>
        <taxon>Taxaceae</taxon>
        <taxon>Taxus</taxon>
    </lineage>
</organism>
<protein>
    <recommendedName>
        <fullName evidence="5">Elongin-A</fullName>
    </recommendedName>
</protein>
<feature type="non-terminal residue" evidence="3">
    <location>
        <position position="1"/>
    </location>
</feature>
<sequence>MFKRNMGRPPSLLELCLQNAIDCIRYLGDVGETESDLLKVILVHCTPEQLKFIEDSTEGRDLSPVTDSIWLKFYERKFGEENANLVKKRMKQKGVCFKWKLLFEAKAEEHEKEQQKTLQKSLNRLKQLYAKADQEKQNKQIQICTKVPPTKRNRNYGGSGSSIDFSNVKGRLMKKAKIEFVASREARVQATTMNKISAQSRISLGRLSNVSSILGKSSSSMTSGQTLSSNLSTTSAKSPSSTNSRHVMNSNVSTASAKSPLS</sequence>
<dbReference type="PANTHER" id="PTHR47543">
    <property type="entry name" value="OS08G0169600 PROTEIN"/>
    <property type="match status" value="1"/>
</dbReference>
<dbReference type="EMBL" id="JAHRHJ020000011">
    <property type="protein sequence ID" value="KAH9296425.1"/>
    <property type="molecule type" value="Genomic_DNA"/>
</dbReference>
<evidence type="ECO:0008006" key="5">
    <source>
        <dbReference type="Google" id="ProtNLM"/>
    </source>
</evidence>
<comment type="caution">
    <text evidence="3">The sequence shown here is derived from an EMBL/GenBank/DDBJ whole genome shotgun (WGS) entry which is preliminary data.</text>
</comment>
<feature type="coiled-coil region" evidence="1">
    <location>
        <begin position="115"/>
        <end position="142"/>
    </location>
</feature>
<dbReference type="GO" id="GO:0070449">
    <property type="term" value="C:elongin complex"/>
    <property type="evidence" value="ECO:0007669"/>
    <property type="project" value="InterPro"/>
</dbReference>
<dbReference type="Gene3D" id="6.10.250.3180">
    <property type="match status" value="1"/>
</dbReference>
<feature type="region of interest" description="Disordered" evidence="2">
    <location>
        <begin position="215"/>
        <end position="262"/>
    </location>
</feature>